<dbReference type="RefSeq" id="WP_367726047.1">
    <property type="nucleotide sequence ID" value="NZ_JBFOCI010000038.1"/>
</dbReference>
<feature type="region of interest" description="Disordered" evidence="1">
    <location>
        <begin position="68"/>
        <end position="95"/>
    </location>
</feature>
<comment type="caution">
    <text evidence="3">The sequence shown here is derived from an EMBL/GenBank/DDBJ whole genome shotgun (WGS) entry which is preliminary data.</text>
</comment>
<feature type="non-terminal residue" evidence="3">
    <location>
        <position position="1"/>
    </location>
</feature>
<reference evidence="3 4" key="1">
    <citation type="submission" date="2024-06" db="EMBL/GenBank/DDBJ databases">
        <authorList>
            <person name="Tuo L."/>
        </authorList>
    </citation>
    <scope>NUCLEOTIDE SEQUENCE [LARGE SCALE GENOMIC DNA]</scope>
    <source>
        <strain evidence="3 4">ZMM04-5</strain>
    </source>
</reference>
<name>A0ABV3R6N5_9HYPH</name>
<feature type="domain" description="Recombinase" evidence="2">
    <location>
        <begin position="25"/>
        <end position="150"/>
    </location>
</feature>
<feature type="compositionally biased region" description="Basic and acidic residues" evidence="1">
    <location>
        <begin position="69"/>
        <end position="80"/>
    </location>
</feature>
<dbReference type="Gene3D" id="3.90.1750.20">
    <property type="entry name" value="Putative Large Serine Recombinase, Chain B, Domain 2"/>
    <property type="match status" value="1"/>
</dbReference>
<dbReference type="PROSITE" id="PS51737">
    <property type="entry name" value="RECOMBINASE_DNA_BIND"/>
    <property type="match status" value="1"/>
</dbReference>
<keyword evidence="4" id="KW-1185">Reference proteome</keyword>
<accession>A0ABV3R6N5</accession>
<protein>
    <submittedName>
        <fullName evidence="3">Recombinase family protein</fullName>
    </submittedName>
</protein>
<dbReference type="EMBL" id="JBFOCI010000038">
    <property type="protein sequence ID" value="MEW9808808.1"/>
    <property type="molecule type" value="Genomic_DNA"/>
</dbReference>
<dbReference type="InterPro" id="IPR011109">
    <property type="entry name" value="DNA_bind_recombinase_dom"/>
</dbReference>
<dbReference type="InterPro" id="IPR038109">
    <property type="entry name" value="DNA_bind_recomb_sf"/>
</dbReference>
<evidence type="ECO:0000313" key="3">
    <source>
        <dbReference type="EMBL" id="MEW9808808.1"/>
    </source>
</evidence>
<evidence type="ECO:0000256" key="1">
    <source>
        <dbReference type="SAM" id="MobiDB-lite"/>
    </source>
</evidence>
<evidence type="ECO:0000259" key="2">
    <source>
        <dbReference type="PROSITE" id="PS51737"/>
    </source>
</evidence>
<dbReference type="Proteomes" id="UP001556196">
    <property type="component" value="Unassembled WGS sequence"/>
</dbReference>
<dbReference type="Pfam" id="PF07508">
    <property type="entry name" value="Recombinase"/>
    <property type="match status" value="1"/>
</dbReference>
<sequence length="174" mass="19009">LEYSPDGEWIYFNSERASPGHAQCAFGWRRRTGGSSNRAADTVRMIFQRYRSLQSVPAVADEVNAGGESHVDASDADRMDAGAMHGSSASGRGSRLPSFTRGKLYHMLSNVVYIGKARHKDRIYDGEHEAIIDESTFRSVQALLKGQAPNRRSGPTARADTCSQACCLTRPATV</sequence>
<gene>
    <name evidence="3" type="ORF">ABUE31_22745</name>
</gene>
<proteinExistence type="predicted"/>
<organism evidence="3 4">
    <name type="scientific">Mesorhizobium marinum</name>
    <dbReference type="NCBI Taxonomy" id="3228790"/>
    <lineage>
        <taxon>Bacteria</taxon>
        <taxon>Pseudomonadati</taxon>
        <taxon>Pseudomonadota</taxon>
        <taxon>Alphaproteobacteria</taxon>
        <taxon>Hyphomicrobiales</taxon>
        <taxon>Phyllobacteriaceae</taxon>
        <taxon>Mesorhizobium</taxon>
    </lineage>
</organism>
<evidence type="ECO:0000313" key="4">
    <source>
        <dbReference type="Proteomes" id="UP001556196"/>
    </source>
</evidence>